<name>A0A7X5Y904_9BACT</name>
<feature type="chain" id="PRO_5031061845" description="Calx-beta domain-containing protein" evidence="1">
    <location>
        <begin position="22"/>
        <end position="424"/>
    </location>
</feature>
<protein>
    <recommendedName>
        <fullName evidence="6">Calx-beta domain-containing protein</fullName>
    </recommendedName>
</protein>
<keyword evidence="5" id="KW-1185">Reference proteome</keyword>
<feature type="signal peptide" evidence="1">
    <location>
        <begin position="1"/>
        <end position="21"/>
    </location>
</feature>
<keyword evidence="1" id="KW-0732">Signal</keyword>
<dbReference type="Proteomes" id="UP000576368">
    <property type="component" value="Unassembled WGS sequence"/>
</dbReference>
<reference evidence="2 4" key="2">
    <citation type="submission" date="2020-03" db="EMBL/GenBank/DDBJ databases">
        <title>Genomic Encyclopedia of Type Strains, Phase IV (KMG-IV): sequencing the most valuable type-strain genomes for metagenomic binning, comparative biology and taxonomic classification.</title>
        <authorList>
            <person name="Goeker M."/>
        </authorList>
    </citation>
    <scope>NUCLEOTIDE SEQUENCE [LARGE SCALE GENOMIC DNA]</scope>
    <source>
        <strain evidence="2 4">DSM 105722</strain>
    </source>
</reference>
<gene>
    <name evidence="3" type="ORF">F1644_11015</name>
    <name evidence="2" type="ORF">GGR15_000375</name>
</gene>
<evidence type="ECO:0000313" key="2">
    <source>
        <dbReference type="EMBL" id="NJC16773.1"/>
    </source>
</evidence>
<dbReference type="Gene3D" id="2.60.40.2030">
    <property type="match status" value="1"/>
</dbReference>
<dbReference type="EMBL" id="JAATLI010000001">
    <property type="protein sequence ID" value="NJC16773.1"/>
    <property type="molecule type" value="Genomic_DNA"/>
</dbReference>
<reference evidence="3 5" key="1">
    <citation type="submission" date="2019-09" db="EMBL/GenBank/DDBJ databases">
        <title>Butyricimonas paravirosa DSM 105722 (=214-4 = JCM 18677 = CCUG 65563).</title>
        <authorList>
            <person name="Le Roy T."/>
            <person name="Cani P.D."/>
        </authorList>
    </citation>
    <scope>NUCLEOTIDE SEQUENCE [LARGE SCALE GENOMIC DNA]</scope>
    <source>
        <strain evidence="3 5">DSM 105722</strain>
    </source>
</reference>
<organism evidence="2 4">
    <name type="scientific">Butyricimonas paravirosa</name>
    <dbReference type="NCBI Taxonomy" id="1472417"/>
    <lineage>
        <taxon>Bacteria</taxon>
        <taxon>Pseudomonadati</taxon>
        <taxon>Bacteroidota</taxon>
        <taxon>Bacteroidia</taxon>
        <taxon>Bacteroidales</taxon>
        <taxon>Odoribacteraceae</taxon>
        <taxon>Butyricimonas</taxon>
    </lineage>
</organism>
<dbReference type="AlphaFoldDB" id="A0A7X5Y904"/>
<evidence type="ECO:0008006" key="6">
    <source>
        <dbReference type="Google" id="ProtNLM"/>
    </source>
</evidence>
<evidence type="ECO:0000313" key="3">
    <source>
        <dbReference type="EMBL" id="WOF12759.1"/>
    </source>
</evidence>
<evidence type="ECO:0000313" key="5">
    <source>
        <dbReference type="Proteomes" id="UP001302374"/>
    </source>
</evidence>
<dbReference type="SUPFAM" id="SSF141072">
    <property type="entry name" value="CalX-like"/>
    <property type="match status" value="1"/>
</dbReference>
<sequence length="424" mass="47693">MRNLILLFSLFLLTGIWTSCSDNDDDDMLDVSFAKTAYFLPANEPVKIEVTANSAVAENTVVKFGITGSAVKDEDYTLSAEEFVIPAGESSAFIEMTPKDNFTADRDVKLSILSGTNYKIGKNGVTTVTVESKEQLIYSFVQEYYALANEVTVEVEVKAVAGTYGQKEEVHIPFTIGDASTAKEGVNFEIEGGVKEFVIPVGSSKGSIKIKLLNEEEGKDRIILETKDLSERFIPGNFDEAIVKVDGKPMGRMIGKWVFEEELLLNYWKSSYLEWQQAPESDFVNMPVNNTNKDTLEFIAGEVDEMKTILTGDLKNYFRDCEVTYVRDEKERLIEEGGIRPTVVTMSVYHLSKANVTFSAGTVKEKEIEIGFRMIDDNTLEITLYDYEPTDFYQTIYEGMKAVAGEGEIAMRYIQLRYHFTKVK</sequence>
<dbReference type="RefSeq" id="WP_087418988.1">
    <property type="nucleotide sequence ID" value="NZ_BMPA01000001.1"/>
</dbReference>
<dbReference type="Proteomes" id="UP001302374">
    <property type="component" value="Chromosome"/>
</dbReference>
<evidence type="ECO:0000313" key="4">
    <source>
        <dbReference type="Proteomes" id="UP000576368"/>
    </source>
</evidence>
<dbReference type="GeneID" id="86891829"/>
<accession>A0A7X5Y904</accession>
<dbReference type="EMBL" id="CP043839">
    <property type="protein sequence ID" value="WOF12759.1"/>
    <property type="molecule type" value="Genomic_DNA"/>
</dbReference>
<evidence type="ECO:0000256" key="1">
    <source>
        <dbReference type="SAM" id="SignalP"/>
    </source>
</evidence>
<proteinExistence type="predicted"/>
<dbReference type="InterPro" id="IPR038081">
    <property type="entry name" value="CalX-like_sf"/>
</dbReference>
<dbReference type="PROSITE" id="PS51257">
    <property type="entry name" value="PROKAR_LIPOPROTEIN"/>
    <property type="match status" value="1"/>
</dbReference>